<dbReference type="Proteomes" id="UP000094969">
    <property type="component" value="Chromosome"/>
</dbReference>
<dbReference type="Gene3D" id="2.60.120.200">
    <property type="match status" value="1"/>
</dbReference>
<sequence length="329" mass="35744">MRLGSIDRACRLLCLALALGGMGWTVRAENAGDPARLVLSDDFEAGRFAPEGGLYYKDNAEQRGGRAVFQDRNVRSGSGALSLSVAPSCPAAADDCSERAEVWETPEVLARYDQTVWYGFAMFMDDPLPQDDGRYVMAQWKREIIPGADGDYSPFMALRLYEGHLGVTIETDTIKTFPIGSPARPNGCLPGEAWAVNRPAARQTRALVAIESGTTPKNYPTYFDSCAPGIVVTRHADLPSAQKGWVDFVFRSSPGPAGDGHVEIIADGVHVATVKGHIGHSGPGLDKNQYFKFGPYRAPNPQSWSLTFDDFRRGPRCADVIRSGQCPAE</sequence>
<protein>
    <recommendedName>
        <fullName evidence="3">Polysaccharide lyase-like protein</fullName>
    </recommendedName>
</protein>
<name>A0A1D7TWL6_9HYPH</name>
<proteinExistence type="predicted"/>
<dbReference type="STRING" id="1526658.BHK69_02465"/>
<dbReference type="Pfam" id="PF14099">
    <property type="entry name" value="Polysacc_lyase"/>
    <property type="match status" value="1"/>
</dbReference>
<gene>
    <name evidence="1" type="ORF">BHK69_02465</name>
</gene>
<reference evidence="1 2" key="1">
    <citation type="journal article" date="2015" name="Antonie Van Leeuwenhoek">
        <title>Bosea vaviloviae sp. nov., a new species of slow-growing rhizobia isolated from nodules of the relict species Vavilovia formosa (Stev.) Fed.</title>
        <authorList>
            <person name="Safronova V.I."/>
            <person name="Kuznetsova I.G."/>
            <person name="Sazanova A.L."/>
            <person name="Kimeklis A.K."/>
            <person name="Belimov A.A."/>
            <person name="Andronov E.E."/>
            <person name="Pinaev A.G."/>
            <person name="Chizhevskaya E.P."/>
            <person name="Pukhaev A.R."/>
            <person name="Popov K.P."/>
            <person name="Willems A."/>
            <person name="Tikhonovich I.A."/>
        </authorList>
    </citation>
    <scope>NUCLEOTIDE SEQUENCE [LARGE SCALE GENOMIC DNA]</scope>
    <source>
        <strain evidence="1 2">Vaf18</strain>
    </source>
</reference>
<accession>A0A1D7TWL6</accession>
<evidence type="ECO:0008006" key="3">
    <source>
        <dbReference type="Google" id="ProtNLM"/>
    </source>
</evidence>
<dbReference type="EMBL" id="CP017147">
    <property type="protein sequence ID" value="AOO79505.1"/>
    <property type="molecule type" value="Genomic_DNA"/>
</dbReference>
<keyword evidence="2" id="KW-1185">Reference proteome</keyword>
<dbReference type="RefSeq" id="WP_069688728.1">
    <property type="nucleotide sequence ID" value="NZ_CP017147.1"/>
</dbReference>
<dbReference type="InterPro" id="IPR025975">
    <property type="entry name" value="Polysacc_lyase"/>
</dbReference>
<dbReference type="KEGG" id="bvv:BHK69_02465"/>
<dbReference type="AlphaFoldDB" id="A0A1D7TWL6"/>
<evidence type="ECO:0000313" key="1">
    <source>
        <dbReference type="EMBL" id="AOO79505.1"/>
    </source>
</evidence>
<evidence type="ECO:0000313" key="2">
    <source>
        <dbReference type="Proteomes" id="UP000094969"/>
    </source>
</evidence>
<organism evidence="1 2">
    <name type="scientific">Bosea vaviloviae</name>
    <dbReference type="NCBI Taxonomy" id="1526658"/>
    <lineage>
        <taxon>Bacteria</taxon>
        <taxon>Pseudomonadati</taxon>
        <taxon>Pseudomonadota</taxon>
        <taxon>Alphaproteobacteria</taxon>
        <taxon>Hyphomicrobiales</taxon>
        <taxon>Boseaceae</taxon>
        <taxon>Bosea</taxon>
    </lineage>
</organism>